<dbReference type="Gene3D" id="1.10.150.240">
    <property type="entry name" value="Putative phosphatase, domain 2"/>
    <property type="match status" value="1"/>
</dbReference>
<dbReference type="RefSeq" id="WP_019439731.1">
    <property type="nucleotide sequence ID" value="NZ_ALOE01000004.1"/>
</dbReference>
<dbReference type="NCBIfam" id="TIGR01509">
    <property type="entry name" value="HAD-SF-IA-v3"/>
    <property type="match status" value="1"/>
</dbReference>
<dbReference type="CDD" id="cd07505">
    <property type="entry name" value="HAD_BPGM-like"/>
    <property type="match status" value="1"/>
</dbReference>
<dbReference type="Proteomes" id="UP000327424">
    <property type="component" value="Chromosome"/>
</dbReference>
<name>A0A5J6WLW8_MORMI</name>
<dbReference type="PANTHER" id="PTHR18901:SF38">
    <property type="entry name" value="PSEUDOURIDINE-5'-PHOSPHATASE"/>
    <property type="match status" value="1"/>
</dbReference>
<evidence type="ECO:0000256" key="2">
    <source>
        <dbReference type="ARBA" id="ARBA00022723"/>
    </source>
</evidence>
<dbReference type="AlphaFoldDB" id="A0A5J6WLW8"/>
<gene>
    <name evidence="4" type="ORF">FR932_06095</name>
</gene>
<dbReference type="InterPro" id="IPR006439">
    <property type="entry name" value="HAD-SF_hydro_IA"/>
</dbReference>
<evidence type="ECO:0000313" key="5">
    <source>
        <dbReference type="Proteomes" id="UP000327424"/>
    </source>
</evidence>
<dbReference type="SUPFAM" id="SSF56784">
    <property type="entry name" value="HAD-like"/>
    <property type="match status" value="1"/>
</dbReference>
<dbReference type="SFLD" id="SFLDG01129">
    <property type="entry name" value="C1.5:_HAD__Beta-PGM__Phosphata"/>
    <property type="match status" value="1"/>
</dbReference>
<dbReference type="InterPro" id="IPR023198">
    <property type="entry name" value="PGP-like_dom2"/>
</dbReference>
<evidence type="ECO:0000256" key="1">
    <source>
        <dbReference type="ARBA" id="ARBA00006171"/>
    </source>
</evidence>
<dbReference type="FunFam" id="3.40.50.1000:FF:000036">
    <property type="entry name" value="HAD family hydrolase"/>
    <property type="match status" value="1"/>
</dbReference>
<keyword evidence="3" id="KW-0378">Hydrolase</keyword>
<keyword evidence="2" id="KW-0479">Metal-binding</keyword>
<evidence type="ECO:0000313" key="4">
    <source>
        <dbReference type="EMBL" id="QFI37432.1"/>
    </source>
</evidence>
<dbReference type="KEGG" id="mmaa:FR932_06095"/>
<dbReference type="OrthoDB" id="9800058at2"/>
<comment type="similarity">
    <text evidence="1">Belongs to the HAD-like hydrolase superfamily. CbbY/CbbZ/Gph/YieH family.</text>
</comment>
<evidence type="ECO:0000256" key="3">
    <source>
        <dbReference type="ARBA" id="ARBA00022801"/>
    </source>
</evidence>
<dbReference type="Pfam" id="PF00702">
    <property type="entry name" value="Hydrolase"/>
    <property type="match status" value="1"/>
</dbReference>
<dbReference type="SFLD" id="SFLDS00003">
    <property type="entry name" value="Haloacid_Dehalogenase"/>
    <property type="match status" value="1"/>
</dbReference>
<dbReference type="Gene3D" id="3.40.50.1000">
    <property type="entry name" value="HAD superfamily/HAD-like"/>
    <property type="match status" value="1"/>
</dbReference>
<dbReference type="GO" id="GO:0000287">
    <property type="term" value="F:magnesium ion binding"/>
    <property type="evidence" value="ECO:0007669"/>
    <property type="project" value="UniProtKB-ARBA"/>
</dbReference>
<dbReference type="PANTHER" id="PTHR18901">
    <property type="entry name" value="2-DEOXYGLUCOSE-6-PHOSPHATE PHOSPHATASE 2"/>
    <property type="match status" value="1"/>
</dbReference>
<organism evidence="4 5">
    <name type="scientific">Moritella marina ATCC 15381</name>
    <dbReference type="NCBI Taxonomy" id="1202962"/>
    <lineage>
        <taxon>Bacteria</taxon>
        <taxon>Pseudomonadati</taxon>
        <taxon>Pseudomonadota</taxon>
        <taxon>Gammaproteobacteria</taxon>
        <taxon>Alteromonadales</taxon>
        <taxon>Moritellaceae</taxon>
        <taxon>Moritella</taxon>
    </lineage>
</organism>
<protein>
    <submittedName>
        <fullName evidence="4">HAD family phosphatase</fullName>
    </submittedName>
</protein>
<accession>A0A5J6WLW8</accession>
<dbReference type="PRINTS" id="PR00413">
    <property type="entry name" value="HADHALOGNASE"/>
</dbReference>
<sequence>MNYQAAIFDMDGLLLDTERVCKGVFEEACASLSIPFLEDVYLDIIGRNAQGIEQVLRAGYGNDLDYPVLHHAWKTRYDAVVKHQAIPVKEGVIELLAWLKDNNVPTAVATSTQNDVAKIKLKFAGLDHYFDNLTTGCEVTNGKPDPEIYLLAAERLNIRPEECLAFEDSNNGVLAAVRANMQTFQIPDLVQPSAEILTLGHTVTSSLSNVLATLKIQHSTTA</sequence>
<keyword evidence="5" id="KW-1185">Reference proteome</keyword>
<reference evidence="4 5" key="1">
    <citation type="submission" date="2019-09" db="EMBL/GenBank/DDBJ databases">
        <title>Hybrid Assembly of the complete Genome of the Deep-Sea Bacterium Moritella marina from long Nanopore and Illumina reads.</title>
        <authorList>
            <person name="Magin S."/>
            <person name="Georgoulis A."/>
            <person name="Papadimitriou K."/>
            <person name="Iliakis G."/>
            <person name="Vorgias C.E."/>
        </authorList>
    </citation>
    <scope>NUCLEOTIDE SEQUENCE [LARGE SCALE GENOMIC DNA]</scope>
    <source>
        <strain evidence="4 5">MP-1</strain>
    </source>
</reference>
<proteinExistence type="inferred from homology"/>
<dbReference type="GO" id="GO:0016787">
    <property type="term" value="F:hydrolase activity"/>
    <property type="evidence" value="ECO:0007669"/>
    <property type="project" value="UniProtKB-KW"/>
</dbReference>
<dbReference type="SFLD" id="SFLDG01135">
    <property type="entry name" value="C1.5.6:_HAD__Beta-PGM__Phospha"/>
    <property type="match status" value="1"/>
</dbReference>
<dbReference type="EMBL" id="CP044399">
    <property type="protein sequence ID" value="QFI37432.1"/>
    <property type="molecule type" value="Genomic_DNA"/>
</dbReference>
<dbReference type="InterPro" id="IPR036412">
    <property type="entry name" value="HAD-like_sf"/>
</dbReference>
<dbReference type="InterPro" id="IPR023214">
    <property type="entry name" value="HAD_sf"/>
</dbReference>